<keyword evidence="3" id="KW-1185">Reference proteome</keyword>
<dbReference type="InterPro" id="IPR051532">
    <property type="entry name" value="Ester_Hydrolysis_Enzymes"/>
</dbReference>
<name>A0AAE0I6Y2_9PEZI</name>
<keyword evidence="2" id="KW-0378">Hydrolase</keyword>
<dbReference type="Pfam" id="PF13472">
    <property type="entry name" value="Lipase_GDSL_2"/>
    <property type="match status" value="1"/>
</dbReference>
<sequence>MAQNTTAIPLRIMPLGASVTFGVGSSTGNSYRKDLRDLLTQQGGHQVNMVGTHKHGAFADNEVEATSGFVIAQIAASAQVATPKFLPNLVLVDAGTNNCNNGGIVSDAGANVSSMIKEIFAASAGVTVLLATILENKVASQDACRVDINRQYRDVVAGFERDGEKIALVDMRSEEGPTTNDLFDTRHPNDAGYKKMAAVWNQGIQLAAEKGFLSMPASNGVPLDGGSGATAIVLVNNRSVAFSPSPEEHIPDSLALTLNATGAMRLLLVVLT</sequence>
<dbReference type="AlphaFoldDB" id="A0AAE0I6Y2"/>
<comment type="caution">
    <text evidence="2">The sequence shown here is derived from an EMBL/GenBank/DDBJ whole genome shotgun (WGS) entry which is preliminary data.</text>
</comment>
<evidence type="ECO:0000313" key="3">
    <source>
        <dbReference type="Proteomes" id="UP001283341"/>
    </source>
</evidence>
<dbReference type="CDD" id="cd01833">
    <property type="entry name" value="XynB_like"/>
    <property type="match status" value="1"/>
</dbReference>
<dbReference type="GO" id="GO:0004622">
    <property type="term" value="F:phosphatidylcholine lysophospholipase activity"/>
    <property type="evidence" value="ECO:0007669"/>
    <property type="project" value="TreeGrafter"/>
</dbReference>
<dbReference type="InterPro" id="IPR036514">
    <property type="entry name" value="SGNH_hydro_sf"/>
</dbReference>
<protein>
    <submittedName>
        <fullName evidence="2">SGNH hydrolase-type esterase domain-containing protein</fullName>
    </submittedName>
</protein>
<reference evidence="2" key="2">
    <citation type="submission" date="2023-06" db="EMBL/GenBank/DDBJ databases">
        <authorList>
            <consortium name="Lawrence Berkeley National Laboratory"/>
            <person name="Haridas S."/>
            <person name="Hensen N."/>
            <person name="Bonometti L."/>
            <person name="Westerberg I."/>
            <person name="Brannstrom I.O."/>
            <person name="Guillou S."/>
            <person name="Cros-Aarteil S."/>
            <person name="Calhoun S."/>
            <person name="Kuo A."/>
            <person name="Mondo S."/>
            <person name="Pangilinan J."/>
            <person name="Riley R."/>
            <person name="Labutti K."/>
            <person name="Andreopoulos B."/>
            <person name="Lipzen A."/>
            <person name="Chen C."/>
            <person name="Yanf M."/>
            <person name="Daum C."/>
            <person name="Ng V."/>
            <person name="Clum A."/>
            <person name="Steindorff A."/>
            <person name="Ohm R."/>
            <person name="Martin F."/>
            <person name="Silar P."/>
            <person name="Natvig D."/>
            <person name="Lalanne C."/>
            <person name="Gautier V."/>
            <person name="Ament-Velasquez S.L."/>
            <person name="Kruys A."/>
            <person name="Hutchinson M.I."/>
            <person name="Powell A.J."/>
            <person name="Barry K."/>
            <person name="Miller A.N."/>
            <person name="Grigoriev I.V."/>
            <person name="Debuchy R."/>
            <person name="Gladieux P."/>
            <person name="Thoren M.H."/>
            <person name="Johannesson H."/>
        </authorList>
    </citation>
    <scope>NUCLEOTIDE SEQUENCE</scope>
    <source>
        <strain evidence="2">CBS 118394</strain>
    </source>
</reference>
<reference evidence="2" key="1">
    <citation type="journal article" date="2023" name="Mol. Phylogenet. Evol.">
        <title>Genome-scale phylogeny and comparative genomics of the fungal order Sordariales.</title>
        <authorList>
            <person name="Hensen N."/>
            <person name="Bonometti L."/>
            <person name="Westerberg I."/>
            <person name="Brannstrom I.O."/>
            <person name="Guillou S."/>
            <person name="Cros-Aarteil S."/>
            <person name="Calhoun S."/>
            <person name="Haridas S."/>
            <person name="Kuo A."/>
            <person name="Mondo S."/>
            <person name="Pangilinan J."/>
            <person name="Riley R."/>
            <person name="LaButti K."/>
            <person name="Andreopoulos B."/>
            <person name="Lipzen A."/>
            <person name="Chen C."/>
            <person name="Yan M."/>
            <person name="Daum C."/>
            <person name="Ng V."/>
            <person name="Clum A."/>
            <person name="Steindorff A."/>
            <person name="Ohm R.A."/>
            <person name="Martin F."/>
            <person name="Silar P."/>
            <person name="Natvig D.O."/>
            <person name="Lalanne C."/>
            <person name="Gautier V."/>
            <person name="Ament-Velasquez S.L."/>
            <person name="Kruys A."/>
            <person name="Hutchinson M.I."/>
            <person name="Powell A.J."/>
            <person name="Barry K."/>
            <person name="Miller A.N."/>
            <person name="Grigoriev I.V."/>
            <person name="Debuchy R."/>
            <person name="Gladieux P."/>
            <person name="Hiltunen Thoren M."/>
            <person name="Johannesson H."/>
        </authorList>
    </citation>
    <scope>NUCLEOTIDE SEQUENCE</scope>
    <source>
        <strain evidence="2">CBS 118394</strain>
    </source>
</reference>
<dbReference type="PANTHER" id="PTHR30383:SF31">
    <property type="entry name" value="SGNH HYDROLASE-TYPE ESTERASE DOMAIN-CONTAINING PROTEIN-RELATED"/>
    <property type="match status" value="1"/>
</dbReference>
<feature type="domain" description="SGNH hydrolase-type esterase" evidence="1">
    <location>
        <begin position="15"/>
        <end position="194"/>
    </location>
</feature>
<dbReference type="PANTHER" id="PTHR30383">
    <property type="entry name" value="THIOESTERASE 1/PROTEASE 1/LYSOPHOSPHOLIPASE L1"/>
    <property type="match status" value="1"/>
</dbReference>
<dbReference type="InterPro" id="IPR013830">
    <property type="entry name" value="SGNH_hydro"/>
</dbReference>
<dbReference type="Gene3D" id="3.40.50.1110">
    <property type="entry name" value="SGNH hydrolase"/>
    <property type="match status" value="1"/>
</dbReference>
<organism evidence="2 3">
    <name type="scientific">Apodospora peruviana</name>
    <dbReference type="NCBI Taxonomy" id="516989"/>
    <lineage>
        <taxon>Eukaryota</taxon>
        <taxon>Fungi</taxon>
        <taxon>Dikarya</taxon>
        <taxon>Ascomycota</taxon>
        <taxon>Pezizomycotina</taxon>
        <taxon>Sordariomycetes</taxon>
        <taxon>Sordariomycetidae</taxon>
        <taxon>Sordariales</taxon>
        <taxon>Lasiosphaeriaceae</taxon>
        <taxon>Apodospora</taxon>
    </lineage>
</organism>
<evidence type="ECO:0000313" key="2">
    <source>
        <dbReference type="EMBL" id="KAK3319424.1"/>
    </source>
</evidence>
<evidence type="ECO:0000259" key="1">
    <source>
        <dbReference type="Pfam" id="PF13472"/>
    </source>
</evidence>
<accession>A0AAE0I6Y2</accession>
<proteinExistence type="predicted"/>
<dbReference type="SUPFAM" id="SSF52266">
    <property type="entry name" value="SGNH hydrolase"/>
    <property type="match status" value="1"/>
</dbReference>
<dbReference type="EMBL" id="JAUEDM010000004">
    <property type="protein sequence ID" value="KAK3319424.1"/>
    <property type="molecule type" value="Genomic_DNA"/>
</dbReference>
<gene>
    <name evidence="2" type="ORF">B0H66DRAFT_640643</name>
</gene>
<dbReference type="Proteomes" id="UP001283341">
    <property type="component" value="Unassembled WGS sequence"/>
</dbReference>